<dbReference type="AlphaFoldDB" id="A0A210PKY5"/>
<dbReference type="PANTHER" id="PTHR19134">
    <property type="entry name" value="RECEPTOR-TYPE TYROSINE-PROTEIN PHOSPHATASE"/>
    <property type="match status" value="1"/>
</dbReference>
<comment type="caution">
    <text evidence="9">The sequence shown here is derived from an EMBL/GenBank/DDBJ whole genome shotgun (WGS) entry which is preliminary data.</text>
</comment>
<gene>
    <name evidence="9" type="ORF">KP79_PYT09787</name>
</gene>
<dbReference type="PROSITE" id="PS50055">
    <property type="entry name" value="TYR_PHOSPHATASE_PTP"/>
    <property type="match status" value="2"/>
</dbReference>
<feature type="domain" description="Tyrosine-protein phosphatase" evidence="7">
    <location>
        <begin position="462"/>
        <end position="696"/>
    </location>
</feature>
<dbReference type="SMART" id="SM00404">
    <property type="entry name" value="PTPc_motif"/>
    <property type="match status" value="2"/>
</dbReference>
<dbReference type="InterPro" id="IPR050348">
    <property type="entry name" value="Protein-Tyr_Phosphatase"/>
</dbReference>
<dbReference type="EC" id="3.1.3.48" evidence="2"/>
<dbReference type="PROSITE" id="PS00383">
    <property type="entry name" value="TYR_PHOSPHATASE_1"/>
    <property type="match status" value="1"/>
</dbReference>
<dbReference type="InterPro" id="IPR006212">
    <property type="entry name" value="Furin_repeat"/>
</dbReference>
<keyword evidence="6" id="KW-0472">Membrane</keyword>
<dbReference type="InterPro" id="IPR029021">
    <property type="entry name" value="Prot-tyrosine_phosphatase-like"/>
</dbReference>
<evidence type="ECO:0000256" key="1">
    <source>
        <dbReference type="ARBA" id="ARBA00009580"/>
    </source>
</evidence>
<feature type="domain" description="Tyrosine specific protein phosphatases" evidence="8">
    <location>
        <begin position="633"/>
        <end position="687"/>
    </location>
</feature>
<dbReference type="Pfam" id="PF22633">
    <property type="entry name" value="F5_F8_type_C_2"/>
    <property type="match status" value="1"/>
</dbReference>
<comment type="catalytic activity">
    <reaction evidence="5">
        <text>O-phospho-L-tyrosyl-[protein] + H2O = L-tyrosyl-[protein] + phosphate</text>
        <dbReference type="Rhea" id="RHEA:10684"/>
        <dbReference type="Rhea" id="RHEA-COMP:10136"/>
        <dbReference type="Rhea" id="RHEA-COMP:20101"/>
        <dbReference type="ChEBI" id="CHEBI:15377"/>
        <dbReference type="ChEBI" id="CHEBI:43474"/>
        <dbReference type="ChEBI" id="CHEBI:46858"/>
        <dbReference type="ChEBI" id="CHEBI:61978"/>
        <dbReference type="EC" id="3.1.3.48"/>
    </reaction>
</comment>
<keyword evidence="9" id="KW-0675">Receptor</keyword>
<dbReference type="Gene3D" id="3.90.190.10">
    <property type="entry name" value="Protein tyrosine phosphatase superfamily"/>
    <property type="match status" value="2"/>
</dbReference>
<dbReference type="EMBL" id="NEDP02005595">
    <property type="protein sequence ID" value="OWF37096.1"/>
    <property type="molecule type" value="Genomic_DNA"/>
</dbReference>
<dbReference type="Pfam" id="PF00102">
    <property type="entry name" value="Y_phosphatase"/>
    <property type="match status" value="2"/>
</dbReference>
<keyword evidence="6" id="KW-0812">Transmembrane</keyword>
<evidence type="ECO:0000256" key="2">
    <source>
        <dbReference type="ARBA" id="ARBA00013064"/>
    </source>
</evidence>
<feature type="transmembrane region" description="Helical" evidence="6">
    <location>
        <begin position="12"/>
        <end position="31"/>
    </location>
</feature>
<dbReference type="FunFam" id="3.90.190.10:FF:000102">
    <property type="entry name" value="Receptor-type tyrosine-protein phosphatase"/>
    <property type="match status" value="1"/>
</dbReference>
<dbReference type="PRINTS" id="PR00700">
    <property type="entry name" value="PRTYPHPHTASE"/>
</dbReference>
<accession>A0A210PKY5</accession>
<dbReference type="SUPFAM" id="SSF52799">
    <property type="entry name" value="(Phosphotyrosine protein) phosphatases II"/>
    <property type="match status" value="2"/>
</dbReference>
<dbReference type="InterPro" id="IPR008979">
    <property type="entry name" value="Galactose-bd-like_sf"/>
</dbReference>
<feature type="domain" description="Tyrosine specific protein phosphatases" evidence="8">
    <location>
        <begin position="901"/>
        <end position="976"/>
    </location>
</feature>
<evidence type="ECO:0000259" key="8">
    <source>
        <dbReference type="PROSITE" id="PS50056"/>
    </source>
</evidence>
<dbReference type="SUPFAM" id="SSF49785">
    <property type="entry name" value="Galactose-binding domain-like"/>
    <property type="match status" value="1"/>
</dbReference>
<dbReference type="InterPro" id="IPR009030">
    <property type="entry name" value="Growth_fac_rcpt_cys_sf"/>
</dbReference>
<name>A0A210PKY5_MIZYE</name>
<evidence type="ECO:0000256" key="5">
    <source>
        <dbReference type="ARBA" id="ARBA00051722"/>
    </source>
</evidence>
<dbReference type="SUPFAM" id="SSF57184">
    <property type="entry name" value="Growth factor receptor domain"/>
    <property type="match status" value="1"/>
</dbReference>
<dbReference type="GO" id="GO:0004725">
    <property type="term" value="F:protein tyrosine phosphatase activity"/>
    <property type="evidence" value="ECO:0007669"/>
    <property type="project" value="UniProtKB-EC"/>
</dbReference>
<dbReference type="InterPro" id="IPR016130">
    <property type="entry name" value="Tyr_Pase_AS"/>
</dbReference>
<feature type="transmembrane region" description="Helical" evidence="6">
    <location>
        <begin position="333"/>
        <end position="357"/>
    </location>
</feature>
<keyword evidence="6" id="KW-1133">Transmembrane helix</keyword>
<dbReference type="InterPro" id="IPR000387">
    <property type="entry name" value="Tyr_Pase_dom"/>
</dbReference>
<dbReference type="CDD" id="cd00064">
    <property type="entry name" value="FU"/>
    <property type="match status" value="1"/>
</dbReference>
<protein>
    <recommendedName>
        <fullName evidence="2">protein-tyrosine-phosphatase</fullName>
        <ecNumber evidence="2">3.1.3.48</ecNumber>
    </recommendedName>
</protein>
<reference evidence="9 10" key="1">
    <citation type="journal article" date="2017" name="Nat. Ecol. Evol.">
        <title>Scallop genome provides insights into evolution of bilaterian karyotype and development.</title>
        <authorList>
            <person name="Wang S."/>
            <person name="Zhang J."/>
            <person name="Jiao W."/>
            <person name="Li J."/>
            <person name="Xun X."/>
            <person name="Sun Y."/>
            <person name="Guo X."/>
            <person name="Huan P."/>
            <person name="Dong B."/>
            <person name="Zhang L."/>
            <person name="Hu X."/>
            <person name="Sun X."/>
            <person name="Wang J."/>
            <person name="Zhao C."/>
            <person name="Wang Y."/>
            <person name="Wang D."/>
            <person name="Huang X."/>
            <person name="Wang R."/>
            <person name="Lv J."/>
            <person name="Li Y."/>
            <person name="Zhang Z."/>
            <person name="Liu B."/>
            <person name="Lu W."/>
            <person name="Hui Y."/>
            <person name="Liang J."/>
            <person name="Zhou Z."/>
            <person name="Hou R."/>
            <person name="Li X."/>
            <person name="Liu Y."/>
            <person name="Li H."/>
            <person name="Ning X."/>
            <person name="Lin Y."/>
            <person name="Zhao L."/>
            <person name="Xing Q."/>
            <person name="Dou J."/>
            <person name="Li Y."/>
            <person name="Mao J."/>
            <person name="Guo H."/>
            <person name="Dou H."/>
            <person name="Li T."/>
            <person name="Mu C."/>
            <person name="Jiang W."/>
            <person name="Fu Q."/>
            <person name="Fu X."/>
            <person name="Miao Y."/>
            <person name="Liu J."/>
            <person name="Yu Q."/>
            <person name="Li R."/>
            <person name="Liao H."/>
            <person name="Li X."/>
            <person name="Kong Y."/>
            <person name="Jiang Z."/>
            <person name="Chourrout D."/>
            <person name="Li R."/>
            <person name="Bao Z."/>
        </authorList>
    </citation>
    <scope>NUCLEOTIDE SEQUENCE [LARGE SCALE GENOMIC DNA]</scope>
    <source>
        <strain evidence="9 10">PY_sf001</strain>
    </source>
</reference>
<dbReference type="InterPro" id="IPR000242">
    <property type="entry name" value="PTP_cat"/>
</dbReference>
<keyword evidence="4" id="KW-0904">Protein phosphatase</keyword>
<keyword evidence="3" id="KW-0378">Hydrolase</keyword>
<dbReference type="PROSITE" id="PS50056">
    <property type="entry name" value="TYR_PHOSPHATASE_2"/>
    <property type="match status" value="2"/>
</dbReference>
<dbReference type="OrthoDB" id="6129159at2759"/>
<organism evidence="9 10">
    <name type="scientific">Mizuhopecten yessoensis</name>
    <name type="common">Japanese scallop</name>
    <name type="synonym">Patinopecten yessoensis</name>
    <dbReference type="NCBI Taxonomy" id="6573"/>
    <lineage>
        <taxon>Eukaryota</taxon>
        <taxon>Metazoa</taxon>
        <taxon>Spiralia</taxon>
        <taxon>Lophotrochozoa</taxon>
        <taxon>Mollusca</taxon>
        <taxon>Bivalvia</taxon>
        <taxon>Autobranchia</taxon>
        <taxon>Pteriomorphia</taxon>
        <taxon>Pectinida</taxon>
        <taxon>Pectinoidea</taxon>
        <taxon>Pectinidae</taxon>
        <taxon>Mizuhopecten</taxon>
    </lineage>
</organism>
<dbReference type="PANTHER" id="PTHR19134:SF562">
    <property type="entry name" value="PROTEIN-TYROSINE-PHOSPHATASE"/>
    <property type="match status" value="1"/>
</dbReference>
<dbReference type="Proteomes" id="UP000242188">
    <property type="component" value="Unassembled WGS sequence"/>
</dbReference>
<dbReference type="STRING" id="6573.A0A210PKY5"/>
<evidence type="ECO:0000256" key="3">
    <source>
        <dbReference type="ARBA" id="ARBA00022801"/>
    </source>
</evidence>
<evidence type="ECO:0000256" key="4">
    <source>
        <dbReference type="ARBA" id="ARBA00022912"/>
    </source>
</evidence>
<evidence type="ECO:0000313" key="9">
    <source>
        <dbReference type="EMBL" id="OWF37096.1"/>
    </source>
</evidence>
<feature type="domain" description="Tyrosine-protein phosphatase" evidence="7">
    <location>
        <begin position="729"/>
        <end position="985"/>
    </location>
</feature>
<evidence type="ECO:0000259" key="7">
    <source>
        <dbReference type="PROSITE" id="PS50055"/>
    </source>
</evidence>
<dbReference type="Gene3D" id="2.60.120.260">
    <property type="entry name" value="Galactose-binding domain-like"/>
    <property type="match status" value="1"/>
</dbReference>
<keyword evidence="10" id="KW-1185">Reference proteome</keyword>
<evidence type="ECO:0000256" key="6">
    <source>
        <dbReference type="SAM" id="Phobius"/>
    </source>
</evidence>
<proteinExistence type="inferred from homology"/>
<evidence type="ECO:0000313" key="10">
    <source>
        <dbReference type="Proteomes" id="UP000242188"/>
    </source>
</evidence>
<comment type="similarity">
    <text evidence="1">Belongs to the protein-tyrosine phosphatase family.</text>
</comment>
<dbReference type="SMART" id="SM00194">
    <property type="entry name" value="PTPc"/>
    <property type="match status" value="2"/>
</dbReference>
<dbReference type="InterPro" id="IPR003595">
    <property type="entry name" value="Tyr_Pase_cat"/>
</dbReference>
<sequence length="994" mass="112996">MTVLPFGMTRRTFILGGVVLYIICSNLLLIVELSEIVSRKKPTHQSSTYKFEGTVLHLSGNAVDGNTNQELGNNSCTYQAVGRKEVWWRVDLEREVTIDKVEIYYRDEGYQWTGWKNRFAGYEVYLSNTTDRLTGERCFIDESESVDQIISHVNHPECNGTAQYVTIYNHRESPKRHDWYFKDALLELCEVQVYGCEAGKYGNRNCDETCSSNCPGSVCHPSSGNCLYCGDNTYTRPSETSCRPCPESCAGPCDTYGNCNACPDGFYGFQCENTCSSTCSSNVCEKANGDCKACQDGFWGIRCIYDCSDTCESGVCEKTLGHCTADKQSGVEAIIVGASAGAGVGIAVVLFVFIVIFKRRSTTLREMTTAPSVKYEKPIPRGNSKNNSDETEEHIYLEIENVDIQDTSNDHENVYYNEGSMGYPVRQLKTMIAQKMADDAKQFVSEFKTFPLGATHPHTNSEKNKSKNRYKSIHPYDHSRVILDTLPGENGSDYINADYIDNVEAKKFYVATQGPLPNTTDDFWRMVWFLNSGKIVMLENLVENRKVKCAKYWPDEGDPMLTKTFDISQNGEHVYASHVVRNITVVDRKTKIKREIQQFHFTIWTDHDTPNTLDLVLFHRRVKLHKTVLPGQMVIHCSAGAGRTGIFIALDALLEFGKKHNRIDIRHFIHTMGKDRMNMVQTADQYVALHEMLAEAFDLQDSLIPKSMFAAKYHTLSTTRHAAQNQTQLSDEFKLMWDQKPDYKVEKDFQASLLPENRTKNRAMRILAVDRFRACLKSYASNSNDYINAVKTQSYTGQQGYIVTQFPLTDTRADFWTLVMDYKSDTVVILGDPRQPAQWIPADEEDVSINDFNVKQNGTSTEVNGVDVIDVLVNRKNEKTAHSARLFQMKEWTMEVPPSKQSILHLLEQVESRRRSNDNKPVIVTCGDGTTQCGLFCLMANTRDQLKMDEEVDVFQAARQLLVRRPEFLSSFDQYQFCYAILKDYLEATEVYIN</sequence>